<sequence>MIWASQTRSLQANPLLLQGIKFKYLQNLKINPPTATEVPPAGPDPRLVLDLADILEDQTLLDDLQNVAGFDPHYIIQDKKASQVFYYLPREFLLLSDEGGYHLGVQYNYQDSPGKPSVTLTLELMAPFNPGDVKLLRYLLKEGLRPPAGTKIKVRALPALSAEVDLATLASGLTIPKERIEVTLGAHLRKPIRLSMLLTPEEVEEVLTQLTGEGLAGQMNIQVDQVSVPIPLNIKFTKFSGPKVEGLEDWLNHLPDVKIKNLTYFPLKLKGICAYRLRNKHLERYCRGLRGTIRPRQVMPFKVPSPERVLGSNLLMVWFNMRLDTNCKSCLEAIQKDVRRGVSLTPTTTLSWEVIPNIFETLGLYKVVVEIRSSALSPSGQETTKVLEFSPDETRQELTLFLHRPNPHYRYRLLVITLDGDQFKQETWKDSDSLTQIIGRKQVQEVMPSLPSS</sequence>
<evidence type="ECO:0000313" key="2">
    <source>
        <dbReference type="Proteomes" id="UP000502179"/>
    </source>
</evidence>
<dbReference type="EMBL" id="CP048877">
    <property type="protein sequence ID" value="QIJ71768.1"/>
    <property type="molecule type" value="Genomic_DNA"/>
</dbReference>
<gene>
    <name evidence="1" type="ORF">G4V39_05565</name>
</gene>
<accession>A0A6G7PWE3</accession>
<protein>
    <submittedName>
        <fullName evidence="1">Uncharacterized protein</fullName>
    </submittedName>
</protein>
<dbReference type="AlphaFoldDB" id="A0A6G7PWE3"/>
<proteinExistence type="predicted"/>
<dbReference type="KEGG" id="tav:G4V39_05565"/>
<organism evidence="1 2">
    <name type="scientific">Thermosulfuriphilus ammonigenes</name>
    <dbReference type="NCBI Taxonomy" id="1936021"/>
    <lineage>
        <taxon>Bacteria</taxon>
        <taxon>Pseudomonadati</taxon>
        <taxon>Thermodesulfobacteriota</taxon>
        <taxon>Thermodesulfobacteria</taxon>
        <taxon>Thermodesulfobacteriales</taxon>
        <taxon>Thermodesulfobacteriaceae</taxon>
        <taxon>Thermosulfuriphilus</taxon>
    </lineage>
</organism>
<keyword evidence="2" id="KW-1185">Reference proteome</keyword>
<dbReference type="RefSeq" id="WP_166031986.1">
    <property type="nucleotide sequence ID" value="NZ_CP048877.1"/>
</dbReference>
<reference evidence="1 2" key="1">
    <citation type="submission" date="2020-02" db="EMBL/GenBank/DDBJ databases">
        <title>Genome analysis of Thermosulfuriphilus ammonigenes ST65T, an anaerobic thermophilic chemolithoautotrophic bacterium isolated from a deep-sea hydrothermal vent.</title>
        <authorList>
            <person name="Slobodkina G."/>
            <person name="Allioux M."/>
            <person name="Merkel A."/>
            <person name="Alain K."/>
            <person name="Jebbar M."/>
            <person name="Slobodkin A."/>
        </authorList>
    </citation>
    <scope>NUCLEOTIDE SEQUENCE [LARGE SCALE GENOMIC DNA]</scope>
    <source>
        <strain evidence="1 2">ST65</strain>
    </source>
</reference>
<evidence type="ECO:0000313" key="1">
    <source>
        <dbReference type="EMBL" id="QIJ71768.1"/>
    </source>
</evidence>
<dbReference type="Proteomes" id="UP000502179">
    <property type="component" value="Chromosome"/>
</dbReference>
<name>A0A6G7PWE3_9BACT</name>